<dbReference type="AlphaFoldDB" id="A0A1I1V6J6"/>
<evidence type="ECO:0000313" key="1">
    <source>
        <dbReference type="EMBL" id="SFD78544.1"/>
    </source>
</evidence>
<protein>
    <submittedName>
        <fullName evidence="1">Immunity protein Imm1</fullName>
    </submittedName>
</protein>
<proteinExistence type="predicted"/>
<evidence type="ECO:0000313" key="2">
    <source>
        <dbReference type="Proteomes" id="UP000198716"/>
    </source>
</evidence>
<dbReference type="InterPro" id="IPR025680">
    <property type="entry name" value="DddI"/>
</dbReference>
<organism evidence="1 2">
    <name type="scientific">Actinopolyspora alba</name>
    <dbReference type="NCBI Taxonomy" id="673379"/>
    <lineage>
        <taxon>Bacteria</taxon>
        <taxon>Bacillati</taxon>
        <taxon>Actinomycetota</taxon>
        <taxon>Actinomycetes</taxon>
        <taxon>Actinopolysporales</taxon>
        <taxon>Actinopolysporaceae</taxon>
        <taxon>Actinopolyspora</taxon>
        <taxon>Actinopolyspora alba group</taxon>
    </lineage>
</organism>
<keyword evidence="2" id="KW-1185">Reference proteome</keyword>
<reference evidence="2" key="1">
    <citation type="submission" date="2016-10" db="EMBL/GenBank/DDBJ databases">
        <authorList>
            <person name="Varghese N."/>
            <person name="Submissions S."/>
        </authorList>
    </citation>
    <scope>NUCLEOTIDE SEQUENCE [LARGE SCALE GENOMIC DNA]</scope>
    <source>
        <strain evidence="2">DSM 45004</strain>
    </source>
</reference>
<sequence>MTTTTPFPVVTGILGGEFRYAYTPAELDDLTKRIASPNYHLISQVYVWDRPCRENDDGSIHEFPRGRLMVSVNPFLGWGALHYMHPGAPNGALVYSYNPDEPNHAPSLVLDPEGLDFPHTSSLPLEDVRTAVTEYGRTGTRPECVRWQPGQWY</sequence>
<dbReference type="Proteomes" id="UP000198716">
    <property type="component" value="Unassembled WGS sequence"/>
</dbReference>
<name>A0A1I1V6J6_9ACTN</name>
<accession>A0A1I1V6J6</accession>
<dbReference type="EMBL" id="FOMZ01000003">
    <property type="protein sequence ID" value="SFD78544.1"/>
    <property type="molecule type" value="Genomic_DNA"/>
</dbReference>
<gene>
    <name evidence="1" type="ORF">SAMN04487819_103137</name>
</gene>
<dbReference type="Pfam" id="PF14430">
    <property type="entry name" value="Imm1"/>
    <property type="match status" value="1"/>
</dbReference>